<feature type="domain" description="HTH tetR-type" evidence="3">
    <location>
        <begin position="3"/>
        <end position="63"/>
    </location>
</feature>
<dbReference type="Proteomes" id="UP000236214">
    <property type="component" value="Unassembled WGS sequence"/>
</dbReference>
<name>A0A2H6CRE5_TETHA</name>
<dbReference type="PRINTS" id="PR00455">
    <property type="entry name" value="HTHTETR"/>
</dbReference>
<evidence type="ECO:0000313" key="4">
    <source>
        <dbReference type="EMBL" id="GBD67551.1"/>
    </source>
</evidence>
<keyword evidence="1 2" id="KW-0238">DNA-binding</keyword>
<evidence type="ECO:0000313" key="5">
    <source>
        <dbReference type="Proteomes" id="UP000236214"/>
    </source>
</evidence>
<organism evidence="4 5">
    <name type="scientific">Tetragenococcus halophilus subsp. halophilus</name>
    <dbReference type="NCBI Taxonomy" id="1513897"/>
    <lineage>
        <taxon>Bacteria</taxon>
        <taxon>Bacillati</taxon>
        <taxon>Bacillota</taxon>
        <taxon>Bacilli</taxon>
        <taxon>Lactobacillales</taxon>
        <taxon>Enterococcaceae</taxon>
        <taxon>Tetragenococcus</taxon>
    </lineage>
</organism>
<evidence type="ECO:0000259" key="3">
    <source>
        <dbReference type="PROSITE" id="PS50977"/>
    </source>
</evidence>
<gene>
    <name evidence="4" type="ORF">TEHN7118_0357</name>
</gene>
<sequence length="174" mass="20358">MDKDIRKHVLEIADHLFEENGYNKTSMEKIAQESDISRSTLFRMFKTKSEILFLSNNDLLKDTLDEFLGKDYTLKEMVQKVIEVLDSASYTDKVNYMNLMKKLKSEPDFQSQIFFKALKILPDFPSSEDDPYDVLKGAFFGNVITAWSRIFENPTIDSLDQVKIQLIEFEKKFL</sequence>
<dbReference type="InterPro" id="IPR001647">
    <property type="entry name" value="HTH_TetR"/>
</dbReference>
<dbReference type="PROSITE" id="PS50977">
    <property type="entry name" value="HTH_TETR_2"/>
    <property type="match status" value="1"/>
</dbReference>
<dbReference type="InterPro" id="IPR009057">
    <property type="entry name" value="Homeodomain-like_sf"/>
</dbReference>
<accession>A0A2H6CRE5</accession>
<proteinExistence type="predicted"/>
<feature type="DNA-binding region" description="H-T-H motif" evidence="2">
    <location>
        <begin position="26"/>
        <end position="45"/>
    </location>
</feature>
<dbReference type="Pfam" id="PF00440">
    <property type="entry name" value="TetR_N"/>
    <property type="match status" value="1"/>
</dbReference>
<dbReference type="RefSeq" id="WP_061840838.1">
    <property type="nucleotide sequence ID" value="NZ_BDEC01000012.1"/>
</dbReference>
<evidence type="ECO:0000256" key="2">
    <source>
        <dbReference type="PROSITE-ProRule" id="PRU00335"/>
    </source>
</evidence>
<comment type="caution">
    <text evidence="4">The sequence shown here is derived from an EMBL/GenBank/DDBJ whole genome shotgun (WGS) entry which is preliminary data.</text>
</comment>
<keyword evidence="5" id="KW-1185">Reference proteome</keyword>
<dbReference type="AlphaFoldDB" id="A0A2H6CRE5"/>
<dbReference type="SUPFAM" id="SSF46689">
    <property type="entry name" value="Homeodomain-like"/>
    <property type="match status" value="1"/>
</dbReference>
<protein>
    <submittedName>
        <fullName evidence="4">Putative TetR family transcriptional regulator</fullName>
    </submittedName>
</protein>
<evidence type="ECO:0000256" key="1">
    <source>
        <dbReference type="ARBA" id="ARBA00023125"/>
    </source>
</evidence>
<dbReference type="GO" id="GO:0003677">
    <property type="term" value="F:DNA binding"/>
    <property type="evidence" value="ECO:0007669"/>
    <property type="project" value="UniProtKB-UniRule"/>
</dbReference>
<reference evidence="4 5" key="1">
    <citation type="submission" date="2016-05" db="EMBL/GenBank/DDBJ databases">
        <title>Whole genome sequencing of Tetragenococcus halophilus subsp. halophilus NISL 7118.</title>
        <authorList>
            <person name="Shiwa Y."/>
            <person name="Nishimura I."/>
            <person name="Yoshikawa H."/>
            <person name="Koyama Y."/>
            <person name="Oguma T."/>
        </authorList>
    </citation>
    <scope>NUCLEOTIDE SEQUENCE [LARGE SCALE GENOMIC DNA]</scope>
    <source>
        <strain evidence="4 5">NISL 7118</strain>
    </source>
</reference>
<dbReference type="Gene3D" id="1.10.357.10">
    <property type="entry name" value="Tetracycline Repressor, domain 2"/>
    <property type="match status" value="1"/>
</dbReference>
<dbReference type="EMBL" id="BDEC01000012">
    <property type="protein sequence ID" value="GBD67551.1"/>
    <property type="molecule type" value="Genomic_DNA"/>
</dbReference>